<dbReference type="InterPro" id="IPR001356">
    <property type="entry name" value="HD"/>
</dbReference>
<organism evidence="8 9">
    <name type="scientific">Eumeta variegata</name>
    <name type="common">Bagworm moth</name>
    <name type="synonym">Eumeta japonica</name>
    <dbReference type="NCBI Taxonomy" id="151549"/>
    <lineage>
        <taxon>Eukaryota</taxon>
        <taxon>Metazoa</taxon>
        <taxon>Ecdysozoa</taxon>
        <taxon>Arthropoda</taxon>
        <taxon>Hexapoda</taxon>
        <taxon>Insecta</taxon>
        <taxon>Pterygota</taxon>
        <taxon>Neoptera</taxon>
        <taxon>Endopterygota</taxon>
        <taxon>Lepidoptera</taxon>
        <taxon>Glossata</taxon>
        <taxon>Ditrysia</taxon>
        <taxon>Tineoidea</taxon>
        <taxon>Psychidae</taxon>
        <taxon>Oiketicinae</taxon>
        <taxon>Eumeta</taxon>
    </lineage>
</organism>
<name>A0A4C1WZJ0_EUMVA</name>
<keyword evidence="2 5" id="KW-0238">DNA-binding</keyword>
<evidence type="ECO:0000259" key="7">
    <source>
        <dbReference type="PROSITE" id="PS50071"/>
    </source>
</evidence>
<accession>A0A4C1WZJ0</accession>
<feature type="domain" description="Homeobox" evidence="7">
    <location>
        <begin position="227"/>
        <end position="287"/>
    </location>
</feature>
<dbReference type="OrthoDB" id="3137333at2759"/>
<reference evidence="8 9" key="1">
    <citation type="journal article" date="2019" name="Commun. Biol.">
        <title>The bagworm genome reveals a unique fibroin gene that provides high tensile strength.</title>
        <authorList>
            <person name="Kono N."/>
            <person name="Nakamura H."/>
            <person name="Ohtoshi R."/>
            <person name="Tomita M."/>
            <person name="Numata K."/>
            <person name="Arakawa K."/>
        </authorList>
    </citation>
    <scope>NUCLEOTIDE SEQUENCE [LARGE SCALE GENOMIC DNA]</scope>
</reference>
<evidence type="ECO:0000313" key="8">
    <source>
        <dbReference type="EMBL" id="GBP55527.1"/>
    </source>
</evidence>
<protein>
    <submittedName>
        <fullName evidence="8">Homeobox protein Nkx-2.3</fullName>
    </submittedName>
</protein>
<dbReference type="InterPro" id="IPR009057">
    <property type="entry name" value="Homeodomain-like_sf"/>
</dbReference>
<dbReference type="PRINTS" id="PR00024">
    <property type="entry name" value="HOMEOBOX"/>
</dbReference>
<keyword evidence="4 5" id="KW-0539">Nucleus</keyword>
<dbReference type="Proteomes" id="UP000299102">
    <property type="component" value="Unassembled WGS sequence"/>
</dbReference>
<evidence type="ECO:0000256" key="5">
    <source>
        <dbReference type="PROSITE-ProRule" id="PRU00108"/>
    </source>
</evidence>
<evidence type="ECO:0000256" key="4">
    <source>
        <dbReference type="ARBA" id="ARBA00023242"/>
    </source>
</evidence>
<dbReference type="InterPro" id="IPR050394">
    <property type="entry name" value="Homeobox_NK-like"/>
</dbReference>
<evidence type="ECO:0000256" key="2">
    <source>
        <dbReference type="ARBA" id="ARBA00023125"/>
    </source>
</evidence>
<dbReference type="AlphaFoldDB" id="A0A4C1WZJ0"/>
<keyword evidence="9" id="KW-1185">Reference proteome</keyword>
<dbReference type="GO" id="GO:0000981">
    <property type="term" value="F:DNA-binding transcription factor activity, RNA polymerase II-specific"/>
    <property type="evidence" value="ECO:0007669"/>
    <property type="project" value="InterPro"/>
</dbReference>
<dbReference type="PROSITE" id="PS00027">
    <property type="entry name" value="HOMEOBOX_1"/>
    <property type="match status" value="1"/>
</dbReference>
<sequence>MDLNGYEQHNEITSSFSGAVKYNGYESKKNCCYQSGSCLERKSDIDRDFQSFFDSKSDRLKSEVAQPHQSISTPFMVKDILGGVSVQPFCGQEWSRCLDEGRRIPEADYALCQQSQYEYYNPIYNLPTYPGEPWSQEYDRPDHANYGCHNVYYEPYQNIANQEILMSADSIPNDKALSEERNLLGRSVDQLGNLCAAYAVPSAERAPRKNNKLLNPVAKPERKINKRAKRKPRILFSQTQVHELEKRFRAQKYLSAPEREQLAKGLNLSPTQVKIWFQNRRYKSKRIKQPEVTTSTDARPAVRMADRKFFKIETRTQQCQEAATKDLIQGSDAAAVYFEDSVSYDGNLEADYEKNESIGDEHAFGGASAIDEEHVKGTFVSVVDSNAYARFYSNYIC</sequence>
<dbReference type="SUPFAM" id="SSF46689">
    <property type="entry name" value="Homeodomain-like"/>
    <property type="match status" value="1"/>
</dbReference>
<dbReference type="GO" id="GO:0030154">
    <property type="term" value="P:cell differentiation"/>
    <property type="evidence" value="ECO:0007669"/>
    <property type="project" value="TreeGrafter"/>
</dbReference>
<comment type="subcellular location">
    <subcellularLocation>
        <location evidence="1 5 6">Nucleus</location>
    </subcellularLocation>
</comment>
<dbReference type="InterPro" id="IPR020479">
    <property type="entry name" value="HD_metazoa"/>
</dbReference>
<dbReference type="InterPro" id="IPR017970">
    <property type="entry name" value="Homeobox_CS"/>
</dbReference>
<feature type="DNA-binding region" description="Homeobox" evidence="5">
    <location>
        <begin position="229"/>
        <end position="288"/>
    </location>
</feature>
<comment type="caution">
    <text evidence="8">The sequence shown here is derived from an EMBL/GenBank/DDBJ whole genome shotgun (WGS) entry which is preliminary data.</text>
</comment>
<evidence type="ECO:0000256" key="1">
    <source>
        <dbReference type="ARBA" id="ARBA00004123"/>
    </source>
</evidence>
<keyword evidence="3 5" id="KW-0371">Homeobox</keyword>
<proteinExistence type="predicted"/>
<dbReference type="Pfam" id="PF00046">
    <property type="entry name" value="Homeodomain"/>
    <property type="match status" value="1"/>
</dbReference>
<evidence type="ECO:0000256" key="6">
    <source>
        <dbReference type="RuleBase" id="RU000682"/>
    </source>
</evidence>
<dbReference type="STRING" id="151549.A0A4C1WZJ0"/>
<dbReference type="Gene3D" id="1.10.10.60">
    <property type="entry name" value="Homeodomain-like"/>
    <property type="match status" value="1"/>
</dbReference>
<dbReference type="GO" id="GO:0005634">
    <property type="term" value="C:nucleus"/>
    <property type="evidence" value="ECO:0007669"/>
    <property type="project" value="UniProtKB-SubCell"/>
</dbReference>
<gene>
    <name evidence="8" type="primary">NKX2-3</name>
    <name evidence="8" type="ORF">EVAR_36250_1</name>
</gene>
<dbReference type="EMBL" id="BGZK01000671">
    <property type="protein sequence ID" value="GBP55527.1"/>
    <property type="molecule type" value="Genomic_DNA"/>
</dbReference>
<dbReference type="PANTHER" id="PTHR24340">
    <property type="entry name" value="HOMEOBOX PROTEIN NKX"/>
    <property type="match status" value="1"/>
</dbReference>
<evidence type="ECO:0000313" key="9">
    <source>
        <dbReference type="Proteomes" id="UP000299102"/>
    </source>
</evidence>
<dbReference type="CDD" id="cd00086">
    <property type="entry name" value="homeodomain"/>
    <property type="match status" value="1"/>
</dbReference>
<dbReference type="PROSITE" id="PS50071">
    <property type="entry name" value="HOMEOBOX_2"/>
    <property type="match status" value="1"/>
</dbReference>
<evidence type="ECO:0000256" key="3">
    <source>
        <dbReference type="ARBA" id="ARBA00023155"/>
    </source>
</evidence>
<dbReference type="GO" id="GO:0000978">
    <property type="term" value="F:RNA polymerase II cis-regulatory region sequence-specific DNA binding"/>
    <property type="evidence" value="ECO:0007669"/>
    <property type="project" value="TreeGrafter"/>
</dbReference>
<dbReference type="SMART" id="SM00389">
    <property type="entry name" value="HOX"/>
    <property type="match status" value="1"/>
</dbReference>